<dbReference type="EMBL" id="PZQS01000004">
    <property type="protein sequence ID" value="PVD31353.1"/>
    <property type="molecule type" value="Genomic_DNA"/>
</dbReference>
<feature type="region of interest" description="Disordered" evidence="1">
    <location>
        <begin position="214"/>
        <end position="251"/>
    </location>
</feature>
<feature type="region of interest" description="Disordered" evidence="1">
    <location>
        <begin position="47"/>
        <end position="178"/>
    </location>
</feature>
<evidence type="ECO:0000256" key="1">
    <source>
        <dbReference type="SAM" id="MobiDB-lite"/>
    </source>
</evidence>
<evidence type="ECO:0000313" key="3">
    <source>
        <dbReference type="Proteomes" id="UP000245119"/>
    </source>
</evidence>
<dbReference type="Proteomes" id="UP000245119">
    <property type="component" value="Linkage Group LG4"/>
</dbReference>
<proteinExistence type="predicted"/>
<name>A0A2T7PD53_POMCA</name>
<comment type="caution">
    <text evidence="2">The sequence shown here is derived from an EMBL/GenBank/DDBJ whole genome shotgun (WGS) entry which is preliminary data.</text>
</comment>
<accession>A0A2T7PD53</accession>
<gene>
    <name evidence="2" type="ORF">C0Q70_06765</name>
</gene>
<feature type="compositionally biased region" description="Basic and acidic residues" evidence="1">
    <location>
        <begin position="118"/>
        <end position="149"/>
    </location>
</feature>
<protein>
    <submittedName>
        <fullName evidence="2">Uncharacterized protein</fullName>
    </submittedName>
</protein>
<sequence length="251" mass="28348">MSRRRVPTMERPRLLSTVVSIRTVTFVAPLPCQGALQSRELTQRLAGTVGSKTTPADRRGQPQAWKKPSTAEVRAQRRDSPDPEEPSSTIPRSKSRSRSGSRKRFSSLFRRRGRSNRSKSETDISKVERRDGARRHESADDVKGRRSEEENQVNRLRQSASLDRDAYRRYHPAKQPRDRLMHMTVKDVIIEDRRRRDVSLSTLASLRRDTALQRPGLSSSVPDVSNAPATASPTTGASPAPLWTAMSLRTR</sequence>
<dbReference type="AlphaFoldDB" id="A0A2T7PD53"/>
<organism evidence="2 3">
    <name type="scientific">Pomacea canaliculata</name>
    <name type="common">Golden apple snail</name>
    <dbReference type="NCBI Taxonomy" id="400727"/>
    <lineage>
        <taxon>Eukaryota</taxon>
        <taxon>Metazoa</taxon>
        <taxon>Spiralia</taxon>
        <taxon>Lophotrochozoa</taxon>
        <taxon>Mollusca</taxon>
        <taxon>Gastropoda</taxon>
        <taxon>Caenogastropoda</taxon>
        <taxon>Architaenioglossa</taxon>
        <taxon>Ampullarioidea</taxon>
        <taxon>Ampullariidae</taxon>
        <taxon>Pomacea</taxon>
    </lineage>
</organism>
<evidence type="ECO:0000313" key="2">
    <source>
        <dbReference type="EMBL" id="PVD31353.1"/>
    </source>
</evidence>
<feature type="compositionally biased region" description="Basic residues" evidence="1">
    <location>
        <begin position="93"/>
        <end position="117"/>
    </location>
</feature>
<keyword evidence="3" id="KW-1185">Reference proteome</keyword>
<feature type="compositionally biased region" description="Low complexity" evidence="1">
    <location>
        <begin position="225"/>
        <end position="241"/>
    </location>
</feature>
<reference evidence="2 3" key="1">
    <citation type="submission" date="2018-04" db="EMBL/GenBank/DDBJ databases">
        <title>The genome of golden apple snail Pomacea canaliculata provides insight into stress tolerance and invasive adaptation.</title>
        <authorList>
            <person name="Liu C."/>
            <person name="Liu B."/>
            <person name="Ren Y."/>
            <person name="Zhang Y."/>
            <person name="Wang H."/>
            <person name="Li S."/>
            <person name="Jiang F."/>
            <person name="Yin L."/>
            <person name="Zhang G."/>
            <person name="Qian W."/>
            <person name="Fan W."/>
        </authorList>
    </citation>
    <scope>NUCLEOTIDE SEQUENCE [LARGE SCALE GENOMIC DNA]</scope>
    <source>
        <strain evidence="2">SZHN2017</strain>
        <tissue evidence="2">Muscle</tissue>
    </source>
</reference>